<accession>A0ABY6GMI6</accession>
<sequence>MFQYINTSLTNEITRAYPNLPRFPQLNNAGGFISFAGDTTYRRYFAPGTQLSPRILLNSLSVMLATGYSSTLLAKEVATLGSTTTSRSTLFALTTALLPITVNSLYSWSMGQRLGAEQIRTDSPAINKHFYLEISYAPDGRNQMLTVCPIKAPTGDTDPLPAPWDSLYRSLTSHAITSVQLSWHSPNGKPTALLATFTKKDNQQWQHKVPIKNAHILTESIEWLLHHEMGSFLSQKEKAPLFITSLLKKETLFDTVIALNEPSPEALSLKAQSLLMPITGMNNNTSFNRELSAELCQPDSQPSCAMQYQLKWRPLPYPHYQPSIQIGKLPARSPAPFVLMEQLNELNKAELMVTLGEKTLLTTLQYLTAQKWHTAERYPTDSPTTAILHSVEDRSMKIALNNGFQPHPWNWLLVIEHFSKKADMSQLDHLFLMMKSQNTQTRTPLQKLLILATEQQKTSPAVIDSIFDHIDDDQKPYALKQLLQQRSEHVVHLFSRMPPNGRREFLTSQLDSDSEQLFAQIRSSNTHETELFFTALFDVHTVTPVPVIQFAEAFVNFLSEEETYQQLITLSSLPGVPEKLVLPFITRLLNTATSEVLADLKQRFDQKTLAEAVYHSFLNHGPAIMNILPQLDDTIVVEALSKLEEHDWEIEPGLRQHSLTILKHLNLTPLNRLEAVASNQNRIAARNLMNTGTLSTQALKEVMEKEDTEMFGFLSEFDPEGFSQSPLSTLDTDPDRFKTLYQSLPSSVVSHFIAKALGQNFSPERKKWLLSLGNEQDTGVGVHAYLKSVQQPLTDWAITPPGALIVATLSAFREQDTFLLGELIRAASRQYQNPNPDFSPSPLLKNNFNAGDIKALTTTLKGIAEAPPGISPDDMTRAMAHLIIYANLSQKQVQQLFRALNVSESSQLVIELGKRFQEAPLISKVLSGMTQKQLRSYLETIIQAQEHDWYILKNWNYLALIRLNQINLEAILAAASGNSRRELLSEWAATINNSYMAIATLESWMECDMCLKLFSEPVTLECGHTFCKKCAVDNRKRRPNCPMCKTCYKDPTEHAPNFAIKRVVEYIHQQHQEEENPDQDILPDIYTIPSGFKFFSRRKACTPSH</sequence>
<keyword evidence="2" id="KW-0863">Zinc-finger</keyword>
<dbReference type="Pfam" id="PF13445">
    <property type="entry name" value="zf-RING_UBOX"/>
    <property type="match status" value="1"/>
</dbReference>
<dbReference type="InterPro" id="IPR001841">
    <property type="entry name" value="Znf_RING"/>
</dbReference>
<feature type="domain" description="RING-type" evidence="4">
    <location>
        <begin position="1007"/>
        <end position="1045"/>
    </location>
</feature>
<dbReference type="Gene3D" id="3.30.40.10">
    <property type="entry name" value="Zinc/RING finger domain, C3HC4 (zinc finger)"/>
    <property type="match status" value="1"/>
</dbReference>
<dbReference type="PROSITE" id="PS00518">
    <property type="entry name" value="ZF_RING_1"/>
    <property type="match status" value="1"/>
</dbReference>
<dbReference type="PROSITE" id="PS50089">
    <property type="entry name" value="ZF_RING_2"/>
    <property type="match status" value="1"/>
</dbReference>
<dbReference type="InterPro" id="IPR017907">
    <property type="entry name" value="Znf_RING_CS"/>
</dbReference>
<proteinExistence type="predicted"/>
<dbReference type="RefSeq" id="WP_262595339.1">
    <property type="nucleotide sequence ID" value="NZ_CP103300.1"/>
</dbReference>
<keyword evidence="1" id="KW-0479">Metal-binding</keyword>
<reference evidence="5" key="1">
    <citation type="submission" date="2022-10" db="EMBL/GenBank/DDBJ databases">
        <title>Completed Genome Sequence of two octocoral isolated bacterium, Endozoicomonas euniceicola EF212T and Endozoicomonas gorgoniicola PS125T.</title>
        <authorList>
            <person name="Chiou Y.-J."/>
            <person name="Chen Y.-H."/>
        </authorList>
    </citation>
    <scope>NUCLEOTIDE SEQUENCE</scope>
    <source>
        <strain evidence="5">EF212</strain>
    </source>
</reference>
<evidence type="ECO:0000256" key="1">
    <source>
        <dbReference type="ARBA" id="ARBA00022723"/>
    </source>
</evidence>
<protein>
    <recommendedName>
        <fullName evidence="4">RING-type domain-containing protein</fullName>
    </recommendedName>
</protein>
<evidence type="ECO:0000256" key="3">
    <source>
        <dbReference type="ARBA" id="ARBA00022833"/>
    </source>
</evidence>
<evidence type="ECO:0000256" key="2">
    <source>
        <dbReference type="ARBA" id="ARBA00022771"/>
    </source>
</evidence>
<evidence type="ECO:0000259" key="4">
    <source>
        <dbReference type="PROSITE" id="PS50089"/>
    </source>
</evidence>
<dbReference type="PANTHER" id="PTHR23327">
    <property type="entry name" value="RING FINGER PROTEIN 127"/>
    <property type="match status" value="1"/>
</dbReference>
<dbReference type="InterPro" id="IPR013083">
    <property type="entry name" value="Znf_RING/FYVE/PHD"/>
</dbReference>
<dbReference type="InterPro" id="IPR027370">
    <property type="entry name" value="Znf-RING_euk"/>
</dbReference>
<dbReference type="EMBL" id="CP103300">
    <property type="protein sequence ID" value="UYM13938.1"/>
    <property type="molecule type" value="Genomic_DNA"/>
</dbReference>
<gene>
    <name evidence="5" type="ORF">NX720_13530</name>
</gene>
<evidence type="ECO:0000313" key="6">
    <source>
        <dbReference type="Proteomes" id="UP001163255"/>
    </source>
</evidence>
<dbReference type="SMART" id="SM00184">
    <property type="entry name" value="RING"/>
    <property type="match status" value="1"/>
</dbReference>
<name>A0ABY6GMI6_9GAMM</name>
<keyword evidence="6" id="KW-1185">Reference proteome</keyword>
<keyword evidence="3" id="KW-0862">Zinc</keyword>
<dbReference type="SUPFAM" id="SSF57850">
    <property type="entry name" value="RING/U-box"/>
    <property type="match status" value="1"/>
</dbReference>
<evidence type="ECO:0000313" key="5">
    <source>
        <dbReference type="EMBL" id="UYM13938.1"/>
    </source>
</evidence>
<dbReference type="Proteomes" id="UP001163255">
    <property type="component" value="Chromosome"/>
</dbReference>
<organism evidence="5 6">
    <name type="scientific">Endozoicomonas euniceicola</name>
    <dbReference type="NCBI Taxonomy" id="1234143"/>
    <lineage>
        <taxon>Bacteria</taxon>
        <taxon>Pseudomonadati</taxon>
        <taxon>Pseudomonadota</taxon>
        <taxon>Gammaproteobacteria</taxon>
        <taxon>Oceanospirillales</taxon>
        <taxon>Endozoicomonadaceae</taxon>
        <taxon>Endozoicomonas</taxon>
    </lineage>
</organism>